<evidence type="ECO:0000256" key="3">
    <source>
        <dbReference type="ARBA" id="ARBA00022801"/>
    </source>
</evidence>
<evidence type="ECO:0000259" key="10">
    <source>
        <dbReference type="Pfam" id="PF22148"/>
    </source>
</evidence>
<feature type="domain" description="Fervidolysin-like N-terminal prodomain" evidence="10">
    <location>
        <begin position="51"/>
        <end position="124"/>
    </location>
</feature>
<dbReference type="PRINTS" id="PR00723">
    <property type="entry name" value="SUBTILISIN"/>
</dbReference>
<dbReference type="InterPro" id="IPR054399">
    <property type="entry name" value="Fervidolysin-like_N_prodom"/>
</dbReference>
<keyword evidence="4 6" id="KW-0720">Serine protease</keyword>
<feature type="domain" description="Peptidase S8/S53" evidence="9">
    <location>
        <begin position="566"/>
        <end position="613"/>
    </location>
</feature>
<evidence type="ECO:0000313" key="12">
    <source>
        <dbReference type="Proteomes" id="UP000663720"/>
    </source>
</evidence>
<protein>
    <submittedName>
        <fullName evidence="11">Peptidase S8/S53 domain-containing protein</fullName>
    </submittedName>
</protein>
<dbReference type="InterPro" id="IPR023827">
    <property type="entry name" value="Peptidase_S8_Asp-AS"/>
</dbReference>
<dbReference type="Proteomes" id="UP000663720">
    <property type="component" value="Chromosome"/>
</dbReference>
<dbReference type="PROSITE" id="PS00136">
    <property type="entry name" value="SUBTILASE_ASP"/>
    <property type="match status" value="1"/>
</dbReference>
<dbReference type="Pfam" id="PF22148">
    <property type="entry name" value="Fervidolysin_NPro-like"/>
    <property type="match status" value="1"/>
</dbReference>
<feature type="active site" description="Charge relay system" evidence="5 6">
    <location>
        <position position="183"/>
    </location>
</feature>
<keyword evidence="8" id="KW-0812">Transmembrane</keyword>
<evidence type="ECO:0000259" key="9">
    <source>
        <dbReference type="Pfam" id="PF00082"/>
    </source>
</evidence>
<feature type="active site" description="Charge relay system" evidence="5 6">
    <location>
        <position position="244"/>
    </location>
</feature>
<reference evidence="11" key="1">
    <citation type="journal article" date="2021" name="Microb. Physiol.">
        <title>Proteogenomic Insights into the Physiology of Marine, Sulfate-Reducing, Filamentous Desulfonema limicola and Desulfonema magnum.</title>
        <authorList>
            <person name="Schnaars V."/>
            <person name="Wohlbrand L."/>
            <person name="Scheve S."/>
            <person name="Hinrichs C."/>
            <person name="Reinhardt R."/>
            <person name="Rabus R."/>
        </authorList>
    </citation>
    <scope>NUCLEOTIDE SEQUENCE</scope>
    <source>
        <strain evidence="11">5ac10</strain>
    </source>
</reference>
<evidence type="ECO:0000256" key="4">
    <source>
        <dbReference type="ARBA" id="ARBA00022825"/>
    </source>
</evidence>
<feature type="active site" description="Charge relay system" evidence="5 6">
    <location>
        <position position="577"/>
    </location>
</feature>
<comment type="similarity">
    <text evidence="1 6 7">Belongs to the peptidase S8 family.</text>
</comment>
<dbReference type="EMBL" id="CP061799">
    <property type="protein sequence ID" value="QTA78935.1"/>
    <property type="molecule type" value="Genomic_DNA"/>
</dbReference>
<name>A0A975B528_9BACT</name>
<dbReference type="GO" id="GO:0004252">
    <property type="term" value="F:serine-type endopeptidase activity"/>
    <property type="evidence" value="ECO:0007669"/>
    <property type="project" value="UniProtKB-UniRule"/>
</dbReference>
<dbReference type="GO" id="GO:0006508">
    <property type="term" value="P:proteolysis"/>
    <property type="evidence" value="ECO:0007669"/>
    <property type="project" value="UniProtKB-KW"/>
</dbReference>
<keyword evidence="3 6" id="KW-0378">Hydrolase</keyword>
<dbReference type="InterPro" id="IPR022398">
    <property type="entry name" value="Peptidase_S8_His-AS"/>
</dbReference>
<dbReference type="Gene3D" id="3.40.50.200">
    <property type="entry name" value="Peptidase S8/S53 domain"/>
    <property type="match status" value="2"/>
</dbReference>
<evidence type="ECO:0000256" key="1">
    <source>
        <dbReference type="ARBA" id="ARBA00011073"/>
    </source>
</evidence>
<sequence length="666" mass="74590">MGIQLAKKKRKFQKLSGVWQMKRILNIKIFITINLLILFLFISLLWAKDMKPENRYISHELLVQFKPGVDNKQKKAVQEEYGAELIKTVTSLDLEQWRLLHDQEIEEVLESLKIHPDIDHAEPNYLYAPQMIPNDPGFKNLWFLQNTGQEIKESSGIPGADISGPGAWDIETGDPDMVIAVIDSGVAFEHPDLIDNVWSNINEIPDNGIDDDNNGYIDDKYGWDFVNGDNNPSDYSRDLSGDGHGTHVAGIIAAKGNNRTGTVGVMWHAKIMALQIFDIYETTSFMDAIIQNINIISAIEYAVNNGAKIINCSFGGPSDSRFQYDAYEYANSKGVLVVVAAGNESLNNDILPIYPANYNLPNIISVSATDEFDNLAYYSNYGKNTVDVAAPGGNKSFNMYSTTPPARETLFFEDFESGDDKWIKDSVHENWSLIYDPVFESTVMRDSLNNYHDNENSYIQTLHPINAENYRGLHIQFISRFRLEPDFDKLIVEGSDDGINFSIDSPVTGSISGFSNGIERLMSWGSETEIGRSFYLRFRLQSDESRNYDGIAVDDIQLTGIRWEFTGNEYNYKSGTSMAAPIVSGIAGLVWSHRPSLTHIEVKNAILNSVDKSAGLDGKILTSGRVNAEKALKAVTETLIEPEYENISTDEDSKSGTCFINSIQHF</sequence>
<dbReference type="InterPro" id="IPR023828">
    <property type="entry name" value="Peptidase_S8_Ser-AS"/>
</dbReference>
<organism evidence="11 12">
    <name type="scientific">Desulfonema limicola</name>
    <dbReference type="NCBI Taxonomy" id="45656"/>
    <lineage>
        <taxon>Bacteria</taxon>
        <taxon>Pseudomonadati</taxon>
        <taxon>Thermodesulfobacteriota</taxon>
        <taxon>Desulfobacteria</taxon>
        <taxon>Desulfobacterales</taxon>
        <taxon>Desulfococcaceae</taxon>
        <taxon>Desulfonema</taxon>
    </lineage>
</organism>
<evidence type="ECO:0000256" key="6">
    <source>
        <dbReference type="PROSITE-ProRule" id="PRU01240"/>
    </source>
</evidence>
<accession>A0A975B528</accession>
<proteinExistence type="inferred from homology"/>
<keyword evidence="8" id="KW-1133">Transmembrane helix</keyword>
<keyword evidence="8" id="KW-0472">Membrane</keyword>
<dbReference type="InterPro" id="IPR051048">
    <property type="entry name" value="Peptidase_S8/S53_subtilisin"/>
</dbReference>
<dbReference type="PROSITE" id="PS00138">
    <property type="entry name" value="SUBTILASE_SER"/>
    <property type="match status" value="1"/>
</dbReference>
<keyword evidence="2 6" id="KW-0645">Protease</keyword>
<feature type="domain" description="Peptidase S8/S53" evidence="9">
    <location>
        <begin position="176"/>
        <end position="401"/>
    </location>
</feature>
<dbReference type="CDD" id="cd07473">
    <property type="entry name" value="Peptidases_S8_Subtilisin_like"/>
    <property type="match status" value="1"/>
</dbReference>
<keyword evidence="12" id="KW-1185">Reference proteome</keyword>
<dbReference type="PANTHER" id="PTHR43399">
    <property type="entry name" value="SUBTILISIN-RELATED"/>
    <property type="match status" value="1"/>
</dbReference>
<feature type="transmembrane region" description="Helical" evidence="8">
    <location>
        <begin position="29"/>
        <end position="47"/>
    </location>
</feature>
<dbReference type="InterPro" id="IPR015500">
    <property type="entry name" value="Peptidase_S8_subtilisin-rel"/>
</dbReference>
<evidence type="ECO:0000256" key="7">
    <source>
        <dbReference type="RuleBase" id="RU003355"/>
    </source>
</evidence>
<dbReference type="InterPro" id="IPR000209">
    <property type="entry name" value="Peptidase_S8/S53_dom"/>
</dbReference>
<evidence type="ECO:0000256" key="8">
    <source>
        <dbReference type="SAM" id="Phobius"/>
    </source>
</evidence>
<dbReference type="KEGG" id="dli:dnl_11830"/>
<dbReference type="Pfam" id="PF00082">
    <property type="entry name" value="Peptidase_S8"/>
    <property type="match status" value="2"/>
</dbReference>
<dbReference type="InterPro" id="IPR034204">
    <property type="entry name" value="PfSUB1-like_cat_dom"/>
</dbReference>
<dbReference type="PROSITE" id="PS00137">
    <property type="entry name" value="SUBTILASE_HIS"/>
    <property type="match status" value="1"/>
</dbReference>
<evidence type="ECO:0000256" key="5">
    <source>
        <dbReference type="PIRSR" id="PIRSR615500-1"/>
    </source>
</evidence>
<gene>
    <name evidence="11" type="ORF">dnl_11830</name>
</gene>
<dbReference type="SUPFAM" id="SSF52743">
    <property type="entry name" value="Subtilisin-like"/>
    <property type="match status" value="1"/>
</dbReference>
<dbReference type="AlphaFoldDB" id="A0A975B528"/>
<dbReference type="PROSITE" id="PS51892">
    <property type="entry name" value="SUBTILASE"/>
    <property type="match status" value="1"/>
</dbReference>
<dbReference type="PANTHER" id="PTHR43399:SF4">
    <property type="entry name" value="CELL WALL-ASSOCIATED PROTEASE"/>
    <property type="match status" value="1"/>
</dbReference>
<evidence type="ECO:0000256" key="2">
    <source>
        <dbReference type="ARBA" id="ARBA00022670"/>
    </source>
</evidence>
<dbReference type="InterPro" id="IPR036852">
    <property type="entry name" value="Peptidase_S8/S53_dom_sf"/>
</dbReference>
<evidence type="ECO:0000313" key="11">
    <source>
        <dbReference type="EMBL" id="QTA78935.1"/>
    </source>
</evidence>